<evidence type="ECO:0000313" key="8">
    <source>
        <dbReference type="Proteomes" id="UP000583929"/>
    </source>
</evidence>
<dbReference type="PANTHER" id="PTHR31580:SF49">
    <property type="entry name" value="FILAMENT-LIKE PLANT PROTEIN 3"/>
    <property type="match status" value="1"/>
</dbReference>
<keyword evidence="2 3" id="KW-0175">Coiled coil</keyword>
<feature type="compositionally biased region" description="Basic and acidic residues" evidence="4">
    <location>
        <begin position="1"/>
        <end position="18"/>
    </location>
</feature>
<feature type="compositionally biased region" description="Polar residues" evidence="4">
    <location>
        <begin position="19"/>
        <end position="28"/>
    </location>
</feature>
<evidence type="ECO:0000256" key="3">
    <source>
        <dbReference type="SAM" id="Coils"/>
    </source>
</evidence>
<protein>
    <recommendedName>
        <fullName evidence="9">Filament-like plant protein</fullName>
    </recommendedName>
</protein>
<evidence type="ECO:0000256" key="4">
    <source>
        <dbReference type="SAM" id="MobiDB-lite"/>
    </source>
</evidence>
<reference evidence="7 8" key="1">
    <citation type="journal article" date="2020" name="bioRxiv">
        <title>Sequence and annotation of 42 cannabis genomes reveals extensive copy number variation in cannabinoid synthesis and pathogen resistance genes.</title>
        <authorList>
            <person name="Mckernan K.J."/>
            <person name="Helbert Y."/>
            <person name="Kane L.T."/>
            <person name="Ebling H."/>
            <person name="Zhang L."/>
            <person name="Liu B."/>
            <person name="Eaton Z."/>
            <person name="Mclaughlin S."/>
            <person name="Kingan S."/>
            <person name="Baybayan P."/>
            <person name="Concepcion G."/>
            <person name="Jordan M."/>
            <person name="Riva A."/>
            <person name="Barbazuk W."/>
            <person name="Harkins T."/>
        </authorList>
    </citation>
    <scope>NUCLEOTIDE SEQUENCE [LARGE SCALE GENOMIC DNA]</scope>
    <source>
        <strain evidence="7 8">cv. Jamaican Lion 4</strain>
        <strain evidence="6">Father</strain>
        <strain evidence="5">Mother</strain>
        <tissue evidence="5">Leaf</tissue>
    </source>
</reference>
<feature type="compositionally biased region" description="Polar residues" evidence="4">
    <location>
        <begin position="40"/>
        <end position="49"/>
    </location>
</feature>
<dbReference type="AlphaFoldDB" id="A0A7J6F6R0"/>
<comment type="caution">
    <text evidence="5">The sequence shown here is derived from an EMBL/GenBank/DDBJ whole genome shotgun (WGS) entry which is preliminary data.</text>
</comment>
<dbReference type="EMBL" id="JAATIP010000151">
    <property type="protein sequence ID" value="KAF4366393.1"/>
    <property type="molecule type" value="Genomic_DNA"/>
</dbReference>
<dbReference type="Proteomes" id="UP000525078">
    <property type="component" value="Unassembled WGS sequence"/>
</dbReference>
<feature type="region of interest" description="Disordered" evidence="4">
    <location>
        <begin position="1"/>
        <end position="61"/>
    </location>
</feature>
<accession>A0A7J6F6R0</accession>
<gene>
    <name evidence="5" type="ORF">F8388_018841</name>
    <name evidence="6" type="ORF">G4B88_002431</name>
</gene>
<evidence type="ECO:0000313" key="5">
    <source>
        <dbReference type="EMBL" id="KAF4366393.1"/>
    </source>
</evidence>
<feature type="compositionally biased region" description="Low complexity" evidence="4">
    <location>
        <begin position="312"/>
        <end position="323"/>
    </location>
</feature>
<feature type="region of interest" description="Disordered" evidence="4">
    <location>
        <begin position="631"/>
        <end position="668"/>
    </location>
</feature>
<dbReference type="EMBL" id="JAATIQ010000003">
    <property type="protein sequence ID" value="KAF4403578.1"/>
    <property type="molecule type" value="Genomic_DNA"/>
</dbReference>
<feature type="region of interest" description="Disordered" evidence="4">
    <location>
        <begin position="300"/>
        <end position="340"/>
    </location>
</feature>
<organism evidence="5 7">
    <name type="scientific">Cannabis sativa</name>
    <name type="common">Hemp</name>
    <name type="synonym">Marijuana</name>
    <dbReference type="NCBI Taxonomy" id="3483"/>
    <lineage>
        <taxon>Eukaryota</taxon>
        <taxon>Viridiplantae</taxon>
        <taxon>Streptophyta</taxon>
        <taxon>Embryophyta</taxon>
        <taxon>Tracheophyta</taxon>
        <taxon>Spermatophyta</taxon>
        <taxon>Magnoliopsida</taxon>
        <taxon>eudicotyledons</taxon>
        <taxon>Gunneridae</taxon>
        <taxon>Pentapetalae</taxon>
        <taxon>rosids</taxon>
        <taxon>fabids</taxon>
        <taxon>Rosales</taxon>
        <taxon>Cannabaceae</taxon>
        <taxon>Cannabis</taxon>
    </lineage>
</organism>
<dbReference type="Pfam" id="PF05911">
    <property type="entry name" value="FPP"/>
    <property type="match status" value="2"/>
</dbReference>
<name>A0A7J6F6R0_CANSA</name>
<feature type="coiled-coil region" evidence="3">
    <location>
        <begin position="99"/>
        <end position="220"/>
    </location>
</feature>
<evidence type="ECO:0000313" key="7">
    <source>
        <dbReference type="Proteomes" id="UP000525078"/>
    </source>
</evidence>
<evidence type="ECO:0000256" key="2">
    <source>
        <dbReference type="ARBA" id="ARBA00023054"/>
    </source>
</evidence>
<keyword evidence="8" id="KW-1185">Reference proteome</keyword>
<feature type="compositionally biased region" description="Polar residues" evidence="4">
    <location>
        <begin position="631"/>
        <end position="645"/>
    </location>
</feature>
<dbReference type="InterPro" id="IPR008587">
    <property type="entry name" value="FPP_plant"/>
</dbReference>
<feature type="compositionally biased region" description="Basic and acidic residues" evidence="4">
    <location>
        <begin position="328"/>
        <end position="340"/>
    </location>
</feature>
<feature type="coiled-coil region" evidence="3">
    <location>
        <begin position="398"/>
        <end position="530"/>
    </location>
</feature>
<proteinExistence type="inferred from homology"/>
<feature type="compositionally biased region" description="Polar residues" evidence="4">
    <location>
        <begin position="300"/>
        <end position="309"/>
    </location>
</feature>
<evidence type="ECO:0000256" key="1">
    <source>
        <dbReference type="ARBA" id="ARBA00005921"/>
    </source>
</evidence>
<sequence length="668" mass="74890">MDRKSWLWRRKSSEKSPGETESTGSLSSHSERFSDDQAYASHSTQSPEVTSKAALNDEDTTETVKTLSDKLSAALLSVSAKEDLVKQHAKVAEEAVSGWENAENEVVALKQKLETANQKNSALEDRLGHLDGALKECVRQLRQAREEQEQKIREVVSKKTHEWESLKSVLEDQLVELQVQLQSVKKQTDSSFDSDLQQKLEAAEKENSTLKLEILSQAKEIKIRIIERDLSTKAAETASKQYLESIKKVAKLEADCRRLKAIARKVSQTNDQKYASSVYAESLTDSQSDCGERLLTLESGSHKMSSFEPNESDSSQSGLRGSSFVTEHQNENEKNHERNKMVPSVDINFMDDFLEMEKLAALPVIESGSRCVEAGPMLDQPNGGESLKADLEVMVQKTIKLEENLRKIVEEKEELEKALSACKKHLETSQSQLVETAMDLQELQIKMVLATESKKAAEEEVKASHAKRELAESRLRVVENEVNTLLLKAASLEEEVQNERLLSADKIASCQKLEDELFKLKREAEDQREAEFQRTKNDSVNLKIKQENELALAADKFAECQKTIASLGQHLKSLASLEDFLLDSENPHPTIVVDNIQSYESGNEARNLRSTNLCLSGRDAAFSEAAANKWSYSSNKKSERNSSLSLDPDIHSEKNQNGFGKLFPRSKN</sequence>
<evidence type="ECO:0008006" key="9">
    <source>
        <dbReference type="Google" id="ProtNLM"/>
    </source>
</evidence>
<dbReference type="Proteomes" id="UP000583929">
    <property type="component" value="Unassembled WGS sequence"/>
</dbReference>
<dbReference type="PANTHER" id="PTHR31580">
    <property type="entry name" value="FILAMENT-LIKE PLANT PROTEIN 4"/>
    <property type="match status" value="1"/>
</dbReference>
<comment type="similarity">
    <text evidence="1">Belongs to the FPP family.</text>
</comment>
<evidence type="ECO:0000313" key="6">
    <source>
        <dbReference type="EMBL" id="KAF4403578.1"/>
    </source>
</evidence>